<gene>
    <name evidence="1" type="ORF">QWZ14_24380</name>
</gene>
<keyword evidence="2" id="KW-1185">Reference proteome</keyword>
<reference evidence="2" key="1">
    <citation type="journal article" date="2019" name="Int. J. Syst. Evol. Microbiol.">
        <title>The Global Catalogue of Microorganisms (GCM) 10K type strain sequencing project: providing services to taxonomists for standard genome sequencing and annotation.</title>
        <authorList>
            <consortium name="The Broad Institute Genomics Platform"/>
            <consortium name="The Broad Institute Genome Sequencing Center for Infectious Disease"/>
            <person name="Wu L."/>
            <person name="Ma J."/>
        </authorList>
    </citation>
    <scope>NUCLEOTIDE SEQUENCE [LARGE SCALE GENOMIC DNA]</scope>
    <source>
        <strain evidence="2">CECT 7131</strain>
    </source>
</reference>
<protein>
    <recommendedName>
        <fullName evidence="3">Tetratricopeptide repeat protein</fullName>
    </recommendedName>
</protein>
<accession>A0ABT8ACV3</accession>
<sequence>MYPGITADPAADATLADAFTLSSRLLPDDDAAEFLVTLSRLPAALAGARLRLRLGPTTVMAISLPPESRDAPLRFGPTRLPLWKLRRQRAFDVVVSSEGDAPPLRCAVTRLSGELLEALTLPSPEAFFDRIQLHHRRYKDPRLLMLGAISAYGRFADFEVRAAALTIPAHRLLERDFRRFDAHDLELMRWICDQGLDLVDEGAGLLARTASPKWTLVRWTVSLATVCGLLSICQDRLDHATRFFGVAASQTERVTISPVSALNLVNACFIHGLLLAAEGGLEQARDSLERGVRAFPICAGAQNVMRNVWVLGDLLNVCKASRSCFLALGRLGLLQPKSEPQMKATDSIDLGQIQSPLQAILRAGRSPRLLAAVQDIAGRPLGPGIGG</sequence>
<evidence type="ECO:0000313" key="2">
    <source>
        <dbReference type="Proteomes" id="UP001529369"/>
    </source>
</evidence>
<dbReference type="RefSeq" id="WP_290319571.1">
    <property type="nucleotide sequence ID" value="NZ_JAUFPN010000194.1"/>
</dbReference>
<dbReference type="Proteomes" id="UP001529369">
    <property type="component" value="Unassembled WGS sequence"/>
</dbReference>
<evidence type="ECO:0008006" key="3">
    <source>
        <dbReference type="Google" id="ProtNLM"/>
    </source>
</evidence>
<dbReference type="EMBL" id="JAUFPN010000194">
    <property type="protein sequence ID" value="MDN3567528.1"/>
    <property type="molecule type" value="Genomic_DNA"/>
</dbReference>
<evidence type="ECO:0000313" key="1">
    <source>
        <dbReference type="EMBL" id="MDN3567528.1"/>
    </source>
</evidence>
<comment type="caution">
    <text evidence="1">The sequence shown here is derived from an EMBL/GenBank/DDBJ whole genome shotgun (WGS) entry which is preliminary data.</text>
</comment>
<proteinExistence type="predicted"/>
<name>A0ABT8ACV3_9PROT</name>
<organism evidence="1 2">
    <name type="scientific">Paeniroseomonas aquatica</name>
    <dbReference type="NCBI Taxonomy" id="373043"/>
    <lineage>
        <taxon>Bacteria</taxon>
        <taxon>Pseudomonadati</taxon>
        <taxon>Pseudomonadota</taxon>
        <taxon>Alphaproteobacteria</taxon>
        <taxon>Acetobacterales</taxon>
        <taxon>Acetobacteraceae</taxon>
        <taxon>Paeniroseomonas</taxon>
    </lineage>
</organism>